<dbReference type="Proteomes" id="UP001381693">
    <property type="component" value="Unassembled WGS sequence"/>
</dbReference>
<organism evidence="1 2">
    <name type="scientific">Halocaridina rubra</name>
    <name type="common">Hawaiian red shrimp</name>
    <dbReference type="NCBI Taxonomy" id="373956"/>
    <lineage>
        <taxon>Eukaryota</taxon>
        <taxon>Metazoa</taxon>
        <taxon>Ecdysozoa</taxon>
        <taxon>Arthropoda</taxon>
        <taxon>Crustacea</taxon>
        <taxon>Multicrustacea</taxon>
        <taxon>Malacostraca</taxon>
        <taxon>Eumalacostraca</taxon>
        <taxon>Eucarida</taxon>
        <taxon>Decapoda</taxon>
        <taxon>Pleocyemata</taxon>
        <taxon>Caridea</taxon>
        <taxon>Atyoidea</taxon>
        <taxon>Atyidae</taxon>
        <taxon>Halocaridina</taxon>
    </lineage>
</organism>
<reference evidence="1 2" key="1">
    <citation type="submission" date="2023-11" db="EMBL/GenBank/DDBJ databases">
        <title>Halocaridina rubra genome assembly.</title>
        <authorList>
            <person name="Smith C."/>
        </authorList>
    </citation>
    <scope>NUCLEOTIDE SEQUENCE [LARGE SCALE GENOMIC DNA]</scope>
    <source>
        <strain evidence="1">EP-1</strain>
        <tissue evidence="1">Whole</tissue>
    </source>
</reference>
<evidence type="ECO:0000313" key="1">
    <source>
        <dbReference type="EMBL" id="KAK7078147.1"/>
    </source>
</evidence>
<evidence type="ECO:0000313" key="2">
    <source>
        <dbReference type="Proteomes" id="UP001381693"/>
    </source>
</evidence>
<dbReference type="EMBL" id="JAXCGZ010007985">
    <property type="protein sequence ID" value="KAK7078147.1"/>
    <property type="molecule type" value="Genomic_DNA"/>
</dbReference>
<sequence>YYCNSSFCEEGIFTPKICKLQPRCAVLFVGDHYSSSEFLIEQVIKEELYVRIAWIGPNLNPDLFCQFRNSKPSLFFDWYPNTLSVMDEFTPISFPPSTCCHGQHALYLHHYDRHSMKKLIWEELPESADIAVE</sequence>
<accession>A0AAN8X5K6</accession>
<feature type="non-terminal residue" evidence="1">
    <location>
        <position position="1"/>
    </location>
</feature>
<proteinExistence type="predicted"/>
<dbReference type="AlphaFoldDB" id="A0AAN8X5K6"/>
<keyword evidence="2" id="KW-1185">Reference proteome</keyword>
<protein>
    <submittedName>
        <fullName evidence="1">Uncharacterized protein</fullName>
    </submittedName>
</protein>
<comment type="caution">
    <text evidence="1">The sequence shown here is derived from an EMBL/GenBank/DDBJ whole genome shotgun (WGS) entry which is preliminary data.</text>
</comment>
<name>A0AAN8X5K6_HALRR</name>
<gene>
    <name evidence="1" type="ORF">SK128_007037</name>
</gene>
<feature type="non-terminal residue" evidence="1">
    <location>
        <position position="133"/>
    </location>
</feature>